<dbReference type="SUPFAM" id="SSF52113">
    <property type="entry name" value="BRCT domain"/>
    <property type="match status" value="2"/>
</dbReference>
<feature type="compositionally biased region" description="Polar residues" evidence="9">
    <location>
        <begin position="994"/>
        <end position="1010"/>
    </location>
</feature>
<keyword evidence="5" id="KW-0227">DNA damage</keyword>
<dbReference type="GO" id="GO:0005634">
    <property type="term" value="C:nucleus"/>
    <property type="evidence" value="ECO:0007669"/>
    <property type="project" value="UniProtKB-SubCell"/>
</dbReference>
<evidence type="ECO:0000256" key="1">
    <source>
        <dbReference type="ARBA" id="ARBA00004123"/>
    </source>
</evidence>
<feature type="compositionally biased region" description="Basic residues" evidence="9">
    <location>
        <begin position="585"/>
        <end position="595"/>
    </location>
</feature>
<dbReference type="GO" id="GO:0033314">
    <property type="term" value="P:mitotic DNA replication checkpoint signaling"/>
    <property type="evidence" value="ECO:0007669"/>
    <property type="project" value="TreeGrafter"/>
</dbReference>
<feature type="compositionally biased region" description="Basic and acidic residues" evidence="9">
    <location>
        <begin position="522"/>
        <end position="533"/>
    </location>
</feature>
<gene>
    <name evidence="11" type="ORF">V1264_008097</name>
</gene>
<keyword evidence="12" id="KW-1185">Reference proteome</keyword>
<keyword evidence="8" id="KW-0539">Nucleus</keyword>
<sequence length="1010" mass="111198">MNKLVCVFRWLLACARSGKREKEEKFDVDNINDTNTSQIYQQEPPAAKPATSNAGKGGSEAVTKNATKPEIAQPSPHSKPQNVSPEESSFQSKQPSRRSTISKHQETNSADAKTHKQTELAPPSSSADSVKSIPASSTEKVPSSLASDHERNDLAAMSSDDVNNPMGSVKSMVQQQGKCPLSQKENLTATVRMKGGLATTPVRGRKGCHGRVEELQQQSRKPILSPGLESPSVFLAPGYRPNFNLKAVFEYLKTPEGPQKGHESPTLEEVFRHHLAEGVKNSSMARTADNLPPSSQNSQAEERGALEGVVISVSKKLGVNQTEYNRIVVELGGDYTWQYTDSCTHFIFQGRVNDLNKEYRLAKSQGKIIVSPHWLYACVEQRLRVDESMYPHSYNPNLNLGGVVKTETPSRSVRRSARKTPKHDDDNTQAQTTTTKTPARLRSEPKTPAKAAAESWEESMNEMKKWQQSGASNTKTPKDSGKKRLGAVVEVSTLQTSPSKREEKGGGREKVRTSSAESLSSNDERNGDSKAGGDVEISTEIQESECRVQEEVKVTEVTAAESGGSLEIREALTKTLESMKASSSRSKKSSKRRNRRTDPNSSGDQTNLSGNLPDASRHASPWETNHAAQGAAHTAESFGGEASQSVQITWDDPTGRREQERLAHKLDMVCGPSQNTQNTEDFMANMDMPDLNHTADGSKVDCVPARQHPVRSPTPEPPPLAFPTAKNVCKVLSPQPVELLSEESSESHSDRDVKPIILTSGMGPQERIEYAEVVERLGGTVLEKQQFDPACTHVVVIKPSRNEKFLAAVATGRWVLHKSYLIACRQEGKFVREESHEWGNPAMSHLMQSLDGQTYNLVQAAFKWRQKVHSMRKSDPSCKGAFQGWRVILLTELKREENFKRLLSAGGATIVSVKPPFTEVSATHAFVELHKVKLLESDLQALVCGVDHILKPEFIAAHLTEQAPAPENHTPAEIVNLRASLQQDQSRKRKAAQTDGNNINISSSNKRLRR</sequence>
<keyword evidence="6" id="KW-0234">DNA repair</keyword>
<dbReference type="PROSITE" id="PS50172">
    <property type="entry name" value="BRCT"/>
    <property type="match status" value="2"/>
</dbReference>
<dbReference type="InterPro" id="IPR049936">
    <property type="entry name" value="TopBP1_BRCT_8"/>
</dbReference>
<feature type="domain" description="BRCT" evidence="10">
    <location>
        <begin position="301"/>
        <end position="392"/>
    </location>
</feature>
<dbReference type="GO" id="GO:0007095">
    <property type="term" value="P:mitotic G2 DNA damage checkpoint signaling"/>
    <property type="evidence" value="ECO:0007669"/>
    <property type="project" value="TreeGrafter"/>
</dbReference>
<evidence type="ECO:0000256" key="3">
    <source>
        <dbReference type="ARBA" id="ARBA00022490"/>
    </source>
</evidence>
<dbReference type="Proteomes" id="UP001374579">
    <property type="component" value="Unassembled WGS sequence"/>
</dbReference>
<evidence type="ECO:0000256" key="6">
    <source>
        <dbReference type="ARBA" id="ARBA00023204"/>
    </source>
</evidence>
<evidence type="ECO:0000313" key="12">
    <source>
        <dbReference type="Proteomes" id="UP001374579"/>
    </source>
</evidence>
<evidence type="ECO:0000256" key="4">
    <source>
        <dbReference type="ARBA" id="ARBA00022737"/>
    </source>
</evidence>
<feature type="compositionally biased region" description="Basic and acidic residues" evidence="9">
    <location>
        <begin position="499"/>
        <end position="512"/>
    </location>
</feature>
<feature type="region of interest" description="Disordered" evidence="9">
    <location>
        <begin position="282"/>
        <end position="303"/>
    </location>
</feature>
<feature type="region of interest" description="Disordered" evidence="9">
    <location>
        <begin position="394"/>
        <end position="654"/>
    </location>
</feature>
<comment type="subcellular location">
    <subcellularLocation>
        <location evidence="2">Cytoplasm</location>
        <location evidence="2">Cytoskeleton</location>
        <location evidence="2">Microtubule organizing center</location>
        <location evidence="2">Centrosome</location>
    </subcellularLocation>
    <subcellularLocation>
        <location evidence="1">Nucleus</location>
    </subcellularLocation>
</comment>
<feature type="compositionally biased region" description="Polar residues" evidence="9">
    <location>
        <begin position="123"/>
        <end position="146"/>
    </location>
</feature>
<feature type="compositionally biased region" description="Basic residues" evidence="9">
    <location>
        <begin position="412"/>
        <end position="421"/>
    </location>
</feature>
<dbReference type="Pfam" id="PF23294">
    <property type="entry name" value="BRCT_TopB1_SLF1"/>
    <property type="match status" value="1"/>
</dbReference>
<feature type="domain" description="BRCT" evidence="10">
    <location>
        <begin position="756"/>
        <end position="838"/>
    </location>
</feature>
<dbReference type="PANTHER" id="PTHR13561">
    <property type="entry name" value="DNA REPLICATION REGULATOR DPB11-RELATED"/>
    <property type="match status" value="1"/>
</dbReference>
<feature type="compositionally biased region" description="Basic and acidic residues" evidence="9">
    <location>
        <begin position="19"/>
        <end position="28"/>
    </location>
</feature>
<keyword evidence="4" id="KW-0677">Repeat</keyword>
<dbReference type="PANTHER" id="PTHR13561:SF20">
    <property type="entry name" value="DNA TOPOISOMERASE 2-BINDING PROTEIN 1"/>
    <property type="match status" value="1"/>
</dbReference>
<feature type="compositionally biased region" description="Polar residues" evidence="9">
    <location>
        <begin position="466"/>
        <end position="475"/>
    </location>
</feature>
<evidence type="ECO:0000256" key="2">
    <source>
        <dbReference type="ARBA" id="ARBA00004300"/>
    </source>
</evidence>
<dbReference type="Gene3D" id="3.40.50.10190">
    <property type="entry name" value="BRCT domain"/>
    <property type="match status" value="3"/>
</dbReference>
<dbReference type="CDD" id="cd17738">
    <property type="entry name" value="BRCT_TopBP1_rpt7"/>
    <property type="match status" value="1"/>
</dbReference>
<dbReference type="Pfam" id="PF00533">
    <property type="entry name" value="BRCT"/>
    <property type="match status" value="2"/>
</dbReference>
<feature type="compositionally biased region" description="Low complexity" evidence="9">
    <location>
        <begin position="428"/>
        <end position="437"/>
    </location>
</feature>
<evidence type="ECO:0000256" key="7">
    <source>
        <dbReference type="ARBA" id="ARBA00023212"/>
    </source>
</evidence>
<dbReference type="CDD" id="cd17727">
    <property type="entry name" value="BRCT_TopBP1_rpt6"/>
    <property type="match status" value="1"/>
</dbReference>
<dbReference type="EMBL" id="JBAMIC010000021">
    <property type="protein sequence ID" value="KAK7092342.1"/>
    <property type="molecule type" value="Genomic_DNA"/>
</dbReference>
<keyword evidence="3" id="KW-0963">Cytoplasm</keyword>
<organism evidence="11 12">
    <name type="scientific">Littorina saxatilis</name>
    <dbReference type="NCBI Taxonomy" id="31220"/>
    <lineage>
        <taxon>Eukaryota</taxon>
        <taxon>Metazoa</taxon>
        <taxon>Spiralia</taxon>
        <taxon>Lophotrochozoa</taxon>
        <taxon>Mollusca</taxon>
        <taxon>Gastropoda</taxon>
        <taxon>Caenogastropoda</taxon>
        <taxon>Littorinimorpha</taxon>
        <taxon>Littorinoidea</taxon>
        <taxon>Littorinidae</taxon>
        <taxon>Littorina</taxon>
    </lineage>
</organism>
<proteinExistence type="predicted"/>
<dbReference type="InterPro" id="IPR036420">
    <property type="entry name" value="BRCT_dom_sf"/>
</dbReference>
<dbReference type="GO" id="GO:0005813">
    <property type="term" value="C:centrosome"/>
    <property type="evidence" value="ECO:0007669"/>
    <property type="project" value="UniProtKB-SubCell"/>
</dbReference>
<dbReference type="AlphaFoldDB" id="A0AAN9G2I4"/>
<evidence type="ECO:0000256" key="5">
    <source>
        <dbReference type="ARBA" id="ARBA00022763"/>
    </source>
</evidence>
<name>A0AAN9G2I4_9CAEN</name>
<protein>
    <recommendedName>
        <fullName evidence="10">BRCT domain-containing protein</fullName>
    </recommendedName>
</protein>
<dbReference type="InterPro" id="IPR001357">
    <property type="entry name" value="BRCT_dom"/>
</dbReference>
<evidence type="ECO:0000313" key="11">
    <source>
        <dbReference type="EMBL" id="KAK7092342.1"/>
    </source>
</evidence>
<evidence type="ECO:0000256" key="8">
    <source>
        <dbReference type="ARBA" id="ARBA00023242"/>
    </source>
</evidence>
<feature type="region of interest" description="Disordered" evidence="9">
    <location>
        <begin position="19"/>
        <end position="149"/>
    </location>
</feature>
<evidence type="ECO:0000259" key="10">
    <source>
        <dbReference type="PROSITE" id="PS50172"/>
    </source>
</evidence>
<feature type="compositionally biased region" description="Polar residues" evidence="9">
    <location>
        <begin position="599"/>
        <end position="610"/>
    </location>
</feature>
<feature type="region of interest" description="Disordered" evidence="9">
    <location>
        <begin position="983"/>
        <end position="1010"/>
    </location>
</feature>
<feature type="compositionally biased region" description="Polar residues" evidence="9">
    <location>
        <begin position="75"/>
        <end position="99"/>
    </location>
</feature>
<accession>A0AAN9G2I4</accession>
<dbReference type="GO" id="GO:0006270">
    <property type="term" value="P:DNA replication initiation"/>
    <property type="evidence" value="ECO:0007669"/>
    <property type="project" value="TreeGrafter"/>
</dbReference>
<dbReference type="InterPro" id="IPR057595">
    <property type="entry name" value="TopB1_SLF1_BRCT"/>
</dbReference>
<dbReference type="CDD" id="cd17728">
    <property type="entry name" value="BRCT_TopBP1_rpt8"/>
    <property type="match status" value="1"/>
</dbReference>
<dbReference type="FunFam" id="3.40.50.10190:FF:000023">
    <property type="entry name" value="DNA topoisomerase II binding protein 1"/>
    <property type="match status" value="1"/>
</dbReference>
<feature type="compositionally biased region" description="Basic and acidic residues" evidence="9">
    <location>
        <begin position="544"/>
        <end position="554"/>
    </location>
</feature>
<comment type="caution">
    <text evidence="11">The sequence shown here is derived from an EMBL/GenBank/DDBJ whole genome shotgun (WGS) entry which is preliminary data.</text>
</comment>
<keyword evidence="7" id="KW-0206">Cytoskeleton</keyword>
<feature type="compositionally biased region" description="Polar residues" evidence="9">
    <location>
        <begin position="31"/>
        <end position="41"/>
    </location>
</feature>
<dbReference type="GO" id="GO:0006281">
    <property type="term" value="P:DNA repair"/>
    <property type="evidence" value="ECO:0007669"/>
    <property type="project" value="UniProtKB-KW"/>
</dbReference>
<dbReference type="FunFam" id="3.40.50.10190:FF:000018">
    <property type="entry name" value="DNA topoisomerase 2-binding protein 1"/>
    <property type="match status" value="1"/>
</dbReference>
<reference evidence="11 12" key="1">
    <citation type="submission" date="2024-02" db="EMBL/GenBank/DDBJ databases">
        <title>Chromosome-scale genome assembly of the rough periwinkle Littorina saxatilis.</title>
        <authorList>
            <person name="De Jode A."/>
            <person name="Faria R."/>
            <person name="Formenti G."/>
            <person name="Sims Y."/>
            <person name="Smith T.P."/>
            <person name="Tracey A."/>
            <person name="Wood J.M.D."/>
            <person name="Zagrodzka Z.B."/>
            <person name="Johannesson K."/>
            <person name="Butlin R.K."/>
            <person name="Leder E.H."/>
        </authorList>
    </citation>
    <scope>NUCLEOTIDE SEQUENCE [LARGE SCALE GENOMIC DNA]</scope>
    <source>
        <strain evidence="11">Snail1</strain>
        <tissue evidence="11">Muscle</tissue>
    </source>
</reference>
<dbReference type="SMART" id="SM00292">
    <property type="entry name" value="BRCT"/>
    <property type="match status" value="3"/>
</dbReference>
<evidence type="ECO:0000256" key="9">
    <source>
        <dbReference type="SAM" id="MobiDB-lite"/>
    </source>
</evidence>